<dbReference type="InterPro" id="IPR050764">
    <property type="entry name" value="CbbQ/NirQ/NorQ/GpvN"/>
</dbReference>
<dbReference type="Gene3D" id="1.10.8.80">
    <property type="entry name" value="Magnesium chelatase subunit I, C-Terminal domain"/>
    <property type="match status" value="1"/>
</dbReference>
<dbReference type="PANTHER" id="PTHR42759:SF1">
    <property type="entry name" value="MAGNESIUM-CHELATASE SUBUNIT CHLD"/>
    <property type="match status" value="1"/>
</dbReference>
<organism evidence="2 3">
    <name type="scientific">Shewanella electrica</name>
    <dbReference type="NCBI Taxonomy" id="515560"/>
    <lineage>
        <taxon>Bacteria</taxon>
        <taxon>Pseudomonadati</taxon>
        <taxon>Pseudomonadota</taxon>
        <taxon>Gammaproteobacteria</taxon>
        <taxon>Alteromonadales</taxon>
        <taxon>Shewanellaceae</taxon>
        <taxon>Shewanella</taxon>
    </lineage>
</organism>
<dbReference type="InterPro" id="IPR003593">
    <property type="entry name" value="AAA+_ATPase"/>
</dbReference>
<reference evidence="3" key="1">
    <citation type="submission" date="2023-07" db="EMBL/GenBank/DDBJ databases">
        <title>Shewanella mangrovi sp. nov., an acetaldehyde- degrading bacterium isolated from mangrove sediment.</title>
        <authorList>
            <person name="Liu Y."/>
        </authorList>
    </citation>
    <scope>NUCLEOTIDE SEQUENCE [LARGE SCALE GENOMIC DNA]</scope>
    <source>
        <strain evidence="3">C32</strain>
    </source>
</reference>
<dbReference type="Proteomes" id="UP001201549">
    <property type="component" value="Unassembled WGS sequence"/>
</dbReference>
<dbReference type="InterPro" id="IPR027417">
    <property type="entry name" value="P-loop_NTPase"/>
</dbReference>
<dbReference type="PANTHER" id="PTHR42759">
    <property type="entry name" value="MOXR FAMILY PROTEIN"/>
    <property type="match status" value="1"/>
</dbReference>
<keyword evidence="3" id="KW-1185">Reference proteome</keyword>
<dbReference type="InterPro" id="IPR011703">
    <property type="entry name" value="ATPase_AAA-3"/>
</dbReference>
<dbReference type="RefSeq" id="WP_238894201.1">
    <property type="nucleotide sequence ID" value="NZ_JAKOGG010000001.1"/>
</dbReference>
<name>A0ABT2FF71_9GAMM</name>
<evidence type="ECO:0000313" key="2">
    <source>
        <dbReference type="EMBL" id="MCS4554892.1"/>
    </source>
</evidence>
<dbReference type="CDD" id="cd00009">
    <property type="entry name" value="AAA"/>
    <property type="match status" value="1"/>
</dbReference>
<dbReference type="SUPFAM" id="SSF52540">
    <property type="entry name" value="P-loop containing nucleoside triphosphate hydrolases"/>
    <property type="match status" value="1"/>
</dbReference>
<dbReference type="Pfam" id="PF07726">
    <property type="entry name" value="AAA_3"/>
    <property type="match status" value="1"/>
</dbReference>
<dbReference type="Gene3D" id="3.40.50.300">
    <property type="entry name" value="P-loop containing nucleotide triphosphate hydrolases"/>
    <property type="match status" value="1"/>
</dbReference>
<dbReference type="SMART" id="SM00382">
    <property type="entry name" value="AAA"/>
    <property type="match status" value="1"/>
</dbReference>
<comment type="caution">
    <text evidence="2">The sequence shown here is derived from an EMBL/GenBank/DDBJ whole genome shotgun (WGS) entry which is preliminary data.</text>
</comment>
<feature type="domain" description="AAA+ ATPase" evidence="1">
    <location>
        <begin position="47"/>
        <end position="191"/>
    </location>
</feature>
<evidence type="ECO:0000313" key="3">
    <source>
        <dbReference type="Proteomes" id="UP001201549"/>
    </source>
</evidence>
<gene>
    <name evidence="2" type="ORF">L9G74_00390</name>
</gene>
<dbReference type="PIRSF" id="PIRSF002849">
    <property type="entry name" value="AAA_ATPase_chaperone_MoxR_prd"/>
    <property type="match status" value="1"/>
</dbReference>
<dbReference type="Pfam" id="PF17863">
    <property type="entry name" value="AAA_lid_2"/>
    <property type="match status" value="1"/>
</dbReference>
<sequence length="333" mass="36575">MDNNELANAKQRAVEFKDTFNKIKAEVNNMMVGQQDVVEGVLIALMAGGHVLLEGVPGLGKTMLVSSISQAVNLQFSRIQFTPDLMPADIQGSTVLSETANGGHELRFQPGPIMANLVLADEINRATPKTQSALLEVMQEKQVTVGRQTIKLDEPFCVMATQNPSEQEGTYPLPEAQLDRFLFKLIVGYPTEQDYHTIIDRTTSGEKITINPVTEAKQLCDLRAIVRQVPVPELAKSYAIRLVMATQPGSEYATEEVNKYVNLGASPRGIQGLMLAAKVKALLDDRFAVSCDDIKAIATPVLRHRMVLNFHAQASKVSSDQVIQTILKSLKFN</sequence>
<accession>A0ABT2FF71</accession>
<protein>
    <submittedName>
        <fullName evidence="2">MoxR family ATPase</fullName>
    </submittedName>
</protein>
<proteinExistence type="predicted"/>
<dbReference type="InterPro" id="IPR041628">
    <property type="entry name" value="ChlI/MoxR_AAA_lid"/>
</dbReference>
<dbReference type="EMBL" id="JAKOGG010000001">
    <property type="protein sequence ID" value="MCS4554892.1"/>
    <property type="molecule type" value="Genomic_DNA"/>
</dbReference>
<evidence type="ECO:0000259" key="1">
    <source>
        <dbReference type="SMART" id="SM00382"/>
    </source>
</evidence>